<evidence type="ECO:0000256" key="2">
    <source>
        <dbReference type="ARBA" id="ARBA00022737"/>
    </source>
</evidence>
<comment type="caution">
    <text evidence="5">Lacks conserved residue(s) required for the propagation of feature annotation.</text>
</comment>
<dbReference type="InterPro" id="IPR035976">
    <property type="entry name" value="Sushi/SCR/CCP_sf"/>
</dbReference>
<keyword evidence="1 5" id="KW-0768">Sushi</keyword>
<feature type="disulfide bond" evidence="5">
    <location>
        <begin position="438"/>
        <end position="465"/>
    </location>
</feature>
<feature type="signal peptide" evidence="7">
    <location>
        <begin position="1"/>
        <end position="15"/>
    </location>
</feature>
<evidence type="ECO:0000256" key="1">
    <source>
        <dbReference type="ARBA" id="ARBA00022659"/>
    </source>
</evidence>
<evidence type="ECO:0000256" key="6">
    <source>
        <dbReference type="SAM" id="MobiDB-lite"/>
    </source>
</evidence>
<evidence type="ECO:0000256" key="7">
    <source>
        <dbReference type="SAM" id="SignalP"/>
    </source>
</evidence>
<feature type="domain" description="Sushi" evidence="8">
    <location>
        <begin position="299"/>
        <end position="349"/>
    </location>
</feature>
<dbReference type="Gene3D" id="2.10.70.10">
    <property type="entry name" value="Complement Module, domain 1"/>
    <property type="match status" value="8"/>
</dbReference>
<feature type="disulfide bond" evidence="5">
    <location>
        <begin position="246"/>
        <end position="273"/>
    </location>
</feature>
<proteinExistence type="predicted"/>
<evidence type="ECO:0000259" key="8">
    <source>
        <dbReference type="PROSITE" id="PS50923"/>
    </source>
</evidence>
<dbReference type="CDD" id="cd00033">
    <property type="entry name" value="CCP"/>
    <property type="match status" value="6"/>
</dbReference>
<feature type="compositionally biased region" description="Basic residues" evidence="6">
    <location>
        <begin position="525"/>
        <end position="542"/>
    </location>
</feature>
<keyword evidence="2" id="KW-0677">Repeat</keyword>
<feature type="domain" description="Sushi" evidence="8">
    <location>
        <begin position="407"/>
        <end position="467"/>
    </location>
</feature>
<dbReference type="AlphaFoldDB" id="A0A147BGU4"/>
<accession>A0A147BGU4</accession>
<evidence type="ECO:0000256" key="5">
    <source>
        <dbReference type="PROSITE-ProRule" id="PRU00302"/>
    </source>
</evidence>
<feature type="region of interest" description="Disordered" evidence="6">
    <location>
        <begin position="524"/>
        <end position="546"/>
    </location>
</feature>
<sequence>MKCWTFLLLQVLISAAEDAAVAPQQDYCPEPPDERSLDRVYEDAEGEDDALAQGTVLRYRCGSGYASSGPTRVWNVTCTRNYDGALHWVLPNHDCRPISCGHPGDVRHGRLLGTLFSFANRATYECDTGYQLVGTADLYCQSDGNWDSEVPECRIVTCEPLENFASGFVETEGNKYGSTARYQCERGFRLRGETERKCGPDGLWTGDAPTCQEVTCPAPEAPEGGTSDISKDAGPQRLGTVVRYSCPPPLLLVGSKSSTCLSVGVWSFDPPKCTPTCEVPELESTLIVEEETPRWGKKKYSQVPPGTQLLDKNNLFLKCEEGYEYNGLSLTRISCRDGHWDPPQPWCKEKPCGNLPEVKNAQVIGPVPHGQELQYTCNRGYRLMSSGITPYCWLGQVFGTLPKCHQTFCNETGFPKEAVHLILQKPVFYDGEYLDYNCGPDFVSTHSRVKCTDGRWIPEDEQPFCKAKDCRLEEIPQVQNGFLEGTPNISHSSVIWFRCNEGYTFDGQQRMRCSYGKWEGQRPSCVRRKAPPRPHVGVHRHGGHDTNIYGAGEDPYEIGISAKGPQLRSCKFPEREIRFYAADGNVRVLPNDNVTHGTVLRFHCRPLGELRLVGNEWSRCNNGTWSDEVPYCYEPGQY</sequence>
<evidence type="ECO:0000256" key="3">
    <source>
        <dbReference type="ARBA" id="ARBA00023157"/>
    </source>
</evidence>
<feature type="disulfide bond" evidence="5">
    <location>
        <begin position="126"/>
        <end position="153"/>
    </location>
</feature>
<feature type="domain" description="Sushi" evidence="8">
    <location>
        <begin position="214"/>
        <end position="275"/>
    </location>
</feature>
<dbReference type="InterPro" id="IPR050350">
    <property type="entry name" value="Compl-Cell_Adhes-Reg"/>
</dbReference>
<feature type="chain" id="PRO_5012249620" evidence="7">
    <location>
        <begin position="16"/>
        <end position="638"/>
    </location>
</feature>
<feature type="domain" description="Sushi" evidence="8">
    <location>
        <begin position="468"/>
        <end position="527"/>
    </location>
</feature>
<evidence type="ECO:0000313" key="9">
    <source>
        <dbReference type="EMBL" id="JAR90010.1"/>
    </source>
</evidence>
<feature type="domain" description="Sushi" evidence="8">
    <location>
        <begin position="98"/>
        <end position="155"/>
    </location>
</feature>
<dbReference type="PANTHER" id="PTHR19325">
    <property type="entry name" value="COMPLEMENT COMPONENT-RELATED SUSHI DOMAIN-CONTAINING"/>
    <property type="match status" value="1"/>
</dbReference>
<reference evidence="9" key="1">
    <citation type="journal article" date="2018" name="PLoS Negl. Trop. Dis.">
        <title>Sialome diversity of ticks revealed by RNAseq of single tick salivary glands.</title>
        <authorList>
            <person name="Perner J."/>
            <person name="Kropackova S."/>
            <person name="Kopacek P."/>
            <person name="Ribeiro J.M."/>
        </authorList>
    </citation>
    <scope>NUCLEOTIDE SEQUENCE</scope>
    <source>
        <strain evidence="9">Siblings of single egg batch collected in Ceske Budejovice</strain>
        <tissue evidence="9">Salivary glands</tissue>
    </source>
</reference>
<dbReference type="PROSITE" id="PS50923">
    <property type="entry name" value="SUSHI"/>
    <property type="match status" value="7"/>
</dbReference>
<organism evidence="9">
    <name type="scientific">Ixodes ricinus</name>
    <name type="common">Common tick</name>
    <name type="synonym">Acarus ricinus</name>
    <dbReference type="NCBI Taxonomy" id="34613"/>
    <lineage>
        <taxon>Eukaryota</taxon>
        <taxon>Metazoa</taxon>
        <taxon>Ecdysozoa</taxon>
        <taxon>Arthropoda</taxon>
        <taxon>Chelicerata</taxon>
        <taxon>Arachnida</taxon>
        <taxon>Acari</taxon>
        <taxon>Parasitiformes</taxon>
        <taxon>Ixodida</taxon>
        <taxon>Ixodoidea</taxon>
        <taxon>Ixodidae</taxon>
        <taxon>Ixodinae</taxon>
        <taxon>Ixodes</taxon>
    </lineage>
</organism>
<keyword evidence="7" id="KW-0732">Signal</keyword>
<dbReference type="Pfam" id="PF00084">
    <property type="entry name" value="Sushi"/>
    <property type="match status" value="6"/>
</dbReference>
<dbReference type="SMART" id="SM00032">
    <property type="entry name" value="CCP"/>
    <property type="match status" value="9"/>
</dbReference>
<dbReference type="PANTHER" id="PTHR19325:SF575">
    <property type="entry name" value="LOCOMOTION-RELATED PROTEIN HIKARU GENKI"/>
    <property type="match status" value="1"/>
</dbReference>
<feature type="disulfide bond" evidence="5">
    <location>
        <begin position="184"/>
        <end position="211"/>
    </location>
</feature>
<feature type="disulfide bond" evidence="5">
    <location>
        <begin position="470"/>
        <end position="513"/>
    </location>
</feature>
<dbReference type="SUPFAM" id="SSF57535">
    <property type="entry name" value="Complement control module/SCR domain"/>
    <property type="match status" value="9"/>
</dbReference>
<dbReference type="EMBL" id="GEGO01005394">
    <property type="protein sequence ID" value="JAR90010.1"/>
    <property type="molecule type" value="Transcribed_RNA"/>
</dbReference>
<evidence type="ECO:0000256" key="4">
    <source>
        <dbReference type="ARBA" id="ARBA00023180"/>
    </source>
</evidence>
<keyword evidence="3 5" id="KW-1015">Disulfide bond</keyword>
<feature type="domain" description="Sushi" evidence="8">
    <location>
        <begin position="568"/>
        <end position="634"/>
    </location>
</feature>
<name>A0A147BGU4_IXORI</name>
<keyword evidence="4" id="KW-0325">Glycoprotein</keyword>
<protein>
    <submittedName>
        <fullName evidence="9">Putative peptidase inhibitor</fullName>
    </submittedName>
</protein>
<feature type="domain" description="Sushi" evidence="8">
    <location>
        <begin position="156"/>
        <end position="213"/>
    </location>
</feature>
<dbReference type="InterPro" id="IPR000436">
    <property type="entry name" value="Sushi_SCR_CCP_dom"/>
</dbReference>